<evidence type="ECO:0000256" key="2">
    <source>
        <dbReference type="SAM" id="Phobius"/>
    </source>
</evidence>
<dbReference type="CDD" id="cd06257">
    <property type="entry name" value="DnaJ"/>
    <property type="match status" value="1"/>
</dbReference>
<keyword evidence="5" id="KW-1185">Reference proteome</keyword>
<accession>A0A2R3Z9W6</accession>
<dbReference type="Pfam" id="PF00226">
    <property type="entry name" value="DnaJ"/>
    <property type="match status" value="1"/>
</dbReference>
<feature type="domain" description="J" evidence="3">
    <location>
        <begin position="3"/>
        <end position="68"/>
    </location>
</feature>
<dbReference type="Proteomes" id="UP000241507">
    <property type="component" value="Chromosome"/>
</dbReference>
<dbReference type="PROSITE" id="PS50076">
    <property type="entry name" value="DNAJ_2"/>
    <property type="match status" value="1"/>
</dbReference>
<sequence>MTNHYETLGLKATASQEDIEDAYQKLSKKFHPDNNDGDEYLSDLFRNIKEAYEILSDENKKKEYDNRKHIKKTEPVGEKPKSEAPEILLFKSDKETFIEGDTIELKWETQNADKVFIKPFGELKANGSKIFKLKNFNKPELKIRLDAFNSISDKKISRTVILKNEVAEVDFSEFEEEDQVEEYRTEENEQLQIEREPIYSNSFTGTAAVENDNAMVAKSEESFFSTSGRLRRSSYLGRAILLGIPAGISAVIIQETYDDTAIGLSAMVMILCSILIFIQFIKRLHDINLSGWFSLINFIPYIGALFGLIVLFIDSSRGSNKYGSDPKNRI</sequence>
<dbReference type="GO" id="GO:0016020">
    <property type="term" value="C:membrane"/>
    <property type="evidence" value="ECO:0007669"/>
    <property type="project" value="InterPro"/>
</dbReference>
<dbReference type="OrthoDB" id="9812349at2"/>
<dbReference type="Gene3D" id="1.10.287.110">
    <property type="entry name" value="DnaJ domain"/>
    <property type="match status" value="1"/>
</dbReference>
<dbReference type="InterPro" id="IPR018253">
    <property type="entry name" value="DnaJ_domain_CS"/>
</dbReference>
<evidence type="ECO:0000313" key="5">
    <source>
        <dbReference type="Proteomes" id="UP000241507"/>
    </source>
</evidence>
<dbReference type="KEGG" id="grs:C7S20_18390"/>
<dbReference type="Pfam" id="PF05656">
    <property type="entry name" value="DUF805"/>
    <property type="match status" value="1"/>
</dbReference>
<protein>
    <recommendedName>
        <fullName evidence="3">J domain-containing protein</fullName>
    </recommendedName>
</protein>
<dbReference type="PANTHER" id="PTHR44145:SF3">
    <property type="entry name" value="DNAJ HOMOLOG SUBFAMILY A MEMBER 3, MITOCHONDRIAL"/>
    <property type="match status" value="1"/>
</dbReference>
<dbReference type="PRINTS" id="PR00625">
    <property type="entry name" value="JDOMAIN"/>
</dbReference>
<evidence type="ECO:0000313" key="4">
    <source>
        <dbReference type="EMBL" id="AVR47057.1"/>
    </source>
</evidence>
<proteinExistence type="predicted"/>
<evidence type="ECO:0000256" key="1">
    <source>
        <dbReference type="ARBA" id="ARBA00023186"/>
    </source>
</evidence>
<organism evidence="4 5">
    <name type="scientific">Christiangramia fulva</name>
    <dbReference type="NCBI Taxonomy" id="2126553"/>
    <lineage>
        <taxon>Bacteria</taxon>
        <taxon>Pseudomonadati</taxon>
        <taxon>Bacteroidota</taxon>
        <taxon>Flavobacteriia</taxon>
        <taxon>Flavobacteriales</taxon>
        <taxon>Flavobacteriaceae</taxon>
        <taxon>Christiangramia</taxon>
    </lineage>
</organism>
<keyword evidence="2" id="KW-0812">Transmembrane</keyword>
<dbReference type="PANTHER" id="PTHR44145">
    <property type="entry name" value="DNAJ HOMOLOG SUBFAMILY A MEMBER 3, MITOCHONDRIAL"/>
    <property type="match status" value="1"/>
</dbReference>
<keyword evidence="1" id="KW-0143">Chaperone</keyword>
<dbReference type="InterPro" id="IPR001623">
    <property type="entry name" value="DnaJ_domain"/>
</dbReference>
<dbReference type="InterPro" id="IPR008523">
    <property type="entry name" value="DUF805"/>
</dbReference>
<dbReference type="RefSeq" id="WP_107013827.1">
    <property type="nucleotide sequence ID" value="NZ_CP028136.1"/>
</dbReference>
<dbReference type="SUPFAM" id="SSF46565">
    <property type="entry name" value="Chaperone J-domain"/>
    <property type="match status" value="1"/>
</dbReference>
<gene>
    <name evidence="4" type="ORF">C7S20_18390</name>
</gene>
<feature type="transmembrane region" description="Helical" evidence="2">
    <location>
        <begin position="235"/>
        <end position="254"/>
    </location>
</feature>
<dbReference type="PROSITE" id="PS00636">
    <property type="entry name" value="DNAJ_1"/>
    <property type="match status" value="1"/>
</dbReference>
<keyword evidence="2" id="KW-1133">Transmembrane helix</keyword>
<evidence type="ECO:0000259" key="3">
    <source>
        <dbReference type="PROSITE" id="PS50076"/>
    </source>
</evidence>
<dbReference type="InterPro" id="IPR036869">
    <property type="entry name" value="J_dom_sf"/>
</dbReference>
<dbReference type="AlphaFoldDB" id="A0A2R3Z9W6"/>
<name>A0A2R3Z9W6_9FLAO</name>
<feature type="transmembrane region" description="Helical" evidence="2">
    <location>
        <begin position="292"/>
        <end position="313"/>
    </location>
</feature>
<keyword evidence="2" id="KW-0472">Membrane</keyword>
<feature type="transmembrane region" description="Helical" evidence="2">
    <location>
        <begin position="260"/>
        <end position="280"/>
    </location>
</feature>
<dbReference type="EMBL" id="CP028136">
    <property type="protein sequence ID" value="AVR47057.1"/>
    <property type="molecule type" value="Genomic_DNA"/>
</dbReference>
<dbReference type="InterPro" id="IPR051938">
    <property type="entry name" value="Apopto_cytoskel_mod"/>
</dbReference>
<dbReference type="SMART" id="SM00271">
    <property type="entry name" value="DnaJ"/>
    <property type="match status" value="1"/>
</dbReference>
<reference evidence="5" key="1">
    <citation type="submission" date="2018-03" db="EMBL/GenBank/DDBJ databases">
        <title>Gramella fulva sp. nov., isolated from a dry surface of tidal flat.</title>
        <authorList>
            <person name="Hwang S.H."/>
            <person name="Hwang W.M."/>
            <person name="Kang K."/>
            <person name="Ahn T.-Y."/>
        </authorList>
    </citation>
    <scope>NUCLEOTIDE SEQUENCE [LARGE SCALE GENOMIC DNA]</scope>
    <source>
        <strain evidence="5">SH35</strain>
    </source>
</reference>